<dbReference type="EMBL" id="BKAJ01000218">
    <property type="protein sequence ID" value="GEP61373.1"/>
    <property type="molecule type" value="Genomic_DNA"/>
</dbReference>
<keyword evidence="4" id="KW-1185">Reference proteome</keyword>
<dbReference type="CDD" id="cd07012">
    <property type="entry name" value="PBP2_Bug_TTT"/>
    <property type="match status" value="1"/>
</dbReference>
<dbReference type="PANTHER" id="PTHR42928:SF5">
    <property type="entry name" value="BLR1237 PROTEIN"/>
    <property type="match status" value="1"/>
</dbReference>
<feature type="chain" id="PRO_5021845812" evidence="2">
    <location>
        <begin position="24"/>
        <end position="322"/>
    </location>
</feature>
<proteinExistence type="inferred from homology"/>
<feature type="signal peptide" evidence="2">
    <location>
        <begin position="1"/>
        <end position="23"/>
    </location>
</feature>
<comment type="caution">
    <text evidence="3">The sequence shown here is derived from an EMBL/GenBank/DDBJ whole genome shotgun (WGS) entry which is preliminary data.</text>
</comment>
<dbReference type="RefSeq" id="WP_147156674.1">
    <property type="nucleotide sequence ID" value="NZ_BKAJ01000218.1"/>
</dbReference>
<keyword evidence="2" id="KW-0732">Signal</keyword>
<dbReference type="InterPro" id="IPR042100">
    <property type="entry name" value="Bug_dom1"/>
</dbReference>
<dbReference type="OrthoDB" id="7374625at2"/>
<dbReference type="Proteomes" id="UP000321058">
    <property type="component" value="Unassembled WGS sequence"/>
</dbReference>
<evidence type="ECO:0000256" key="1">
    <source>
        <dbReference type="ARBA" id="ARBA00006987"/>
    </source>
</evidence>
<organism evidence="3 4">
    <name type="scientific">Reyranella soli</name>
    <dbReference type="NCBI Taxonomy" id="1230389"/>
    <lineage>
        <taxon>Bacteria</taxon>
        <taxon>Pseudomonadati</taxon>
        <taxon>Pseudomonadota</taxon>
        <taxon>Alphaproteobacteria</taxon>
        <taxon>Hyphomicrobiales</taxon>
        <taxon>Reyranellaceae</taxon>
        <taxon>Reyranella</taxon>
    </lineage>
</organism>
<dbReference type="Gene3D" id="3.40.190.150">
    <property type="entry name" value="Bordetella uptake gene, domain 1"/>
    <property type="match status" value="1"/>
</dbReference>
<comment type="similarity">
    <text evidence="1">Belongs to the UPF0065 (bug) family.</text>
</comment>
<reference evidence="3 4" key="1">
    <citation type="submission" date="2019-07" db="EMBL/GenBank/DDBJ databases">
        <title>Whole genome shotgun sequence of Reyranella soli NBRC 108950.</title>
        <authorList>
            <person name="Hosoyama A."/>
            <person name="Uohara A."/>
            <person name="Ohji S."/>
            <person name="Ichikawa N."/>
        </authorList>
    </citation>
    <scope>NUCLEOTIDE SEQUENCE [LARGE SCALE GENOMIC DNA]</scope>
    <source>
        <strain evidence="3 4">NBRC 108950</strain>
    </source>
</reference>
<dbReference type="Gene3D" id="3.40.190.10">
    <property type="entry name" value="Periplasmic binding protein-like II"/>
    <property type="match status" value="1"/>
</dbReference>
<dbReference type="InterPro" id="IPR005064">
    <property type="entry name" value="BUG"/>
</dbReference>
<protein>
    <submittedName>
        <fullName evidence="3">ABC transporter substrate-binding protein</fullName>
    </submittedName>
</protein>
<dbReference type="Pfam" id="PF03401">
    <property type="entry name" value="TctC"/>
    <property type="match status" value="1"/>
</dbReference>
<dbReference type="AlphaFoldDB" id="A0A512NQZ6"/>
<gene>
    <name evidence="3" type="ORF">RSO01_85390</name>
</gene>
<dbReference type="PIRSF" id="PIRSF017082">
    <property type="entry name" value="YflP"/>
    <property type="match status" value="1"/>
</dbReference>
<evidence type="ECO:0000313" key="4">
    <source>
        <dbReference type="Proteomes" id="UP000321058"/>
    </source>
</evidence>
<evidence type="ECO:0000256" key="2">
    <source>
        <dbReference type="SAM" id="SignalP"/>
    </source>
</evidence>
<accession>A0A512NQZ6</accession>
<name>A0A512NQZ6_9HYPH</name>
<sequence>MLNRRVVVAGTIASLTLPGVASAQGLGGTVRLVVPYGPGGSTDTSARVLAERMASDLGKTIVVENRPGGGTMVGMVNVAKSKPDGNSLLLMTTTAALLPAFDMQLPIDPQKDLAMVSQLADIPCVLAVNASNSAKTFPEFLEWVKAQTGPVNYSTSSTGGLPHLWGELISTRTNGKLQHIPYKAAAEALRDAVAGHVPAFVDVTTPVDAQINAGTMRGLICGAPKRVANVSSVPTAAELGMPELEAAVYFGVATTAGTPADVIASWNAAINAALKVESVRERLTGLGYIPTGGTPDAYAKRLASETERWRKVIKAANIPAPT</sequence>
<evidence type="ECO:0000313" key="3">
    <source>
        <dbReference type="EMBL" id="GEP61373.1"/>
    </source>
</evidence>
<dbReference type="PANTHER" id="PTHR42928">
    <property type="entry name" value="TRICARBOXYLATE-BINDING PROTEIN"/>
    <property type="match status" value="1"/>
</dbReference>